<dbReference type="GO" id="GO:0009055">
    <property type="term" value="F:electron transfer activity"/>
    <property type="evidence" value="ECO:0007669"/>
    <property type="project" value="InterPro"/>
</dbReference>
<feature type="domain" description="Cytochrome c" evidence="9">
    <location>
        <begin position="513"/>
        <end position="632"/>
    </location>
</feature>
<keyword evidence="8" id="KW-0812">Transmembrane</keyword>
<evidence type="ECO:0000313" key="11">
    <source>
        <dbReference type="Proteomes" id="UP000722750"/>
    </source>
</evidence>
<dbReference type="PROSITE" id="PS51007">
    <property type="entry name" value="CYTC"/>
    <property type="match status" value="4"/>
</dbReference>
<reference evidence="10" key="1">
    <citation type="journal article" date="2021" name="ISME J.">
        <title>Fine-scale metabolic discontinuity in a stratified prokaryote microbiome of a Red Sea deep halocline.</title>
        <authorList>
            <person name="Michoud G."/>
            <person name="Ngugi D.K."/>
            <person name="Barozzi A."/>
            <person name="Merlino G."/>
            <person name="Calleja M.L."/>
            <person name="Delgado-Huertas A."/>
            <person name="Moran X.A.G."/>
            <person name="Daffonchio D."/>
        </authorList>
    </citation>
    <scope>NUCLEOTIDE SEQUENCE</scope>
    <source>
        <strain evidence="10">SuakinDeep_MAG55_1</strain>
    </source>
</reference>
<keyword evidence="3 6" id="KW-0479">Metal-binding</keyword>
<dbReference type="SUPFAM" id="SSF48695">
    <property type="entry name" value="Multiheme cytochromes"/>
    <property type="match status" value="1"/>
</dbReference>
<evidence type="ECO:0000256" key="3">
    <source>
        <dbReference type="ARBA" id="ARBA00022723"/>
    </source>
</evidence>
<evidence type="ECO:0000259" key="9">
    <source>
        <dbReference type="PROSITE" id="PS51007"/>
    </source>
</evidence>
<keyword evidence="4" id="KW-0249">Electron transport</keyword>
<protein>
    <recommendedName>
        <fullName evidence="9">Cytochrome c domain-containing protein</fullName>
    </recommendedName>
</protein>
<evidence type="ECO:0000256" key="2">
    <source>
        <dbReference type="ARBA" id="ARBA00022617"/>
    </source>
</evidence>
<gene>
    <name evidence="10" type="ORF">MAG551_00283</name>
</gene>
<accession>A0A941W294</accession>
<evidence type="ECO:0000256" key="4">
    <source>
        <dbReference type="ARBA" id="ARBA00022982"/>
    </source>
</evidence>
<keyword evidence="1" id="KW-0813">Transport</keyword>
<proteinExistence type="predicted"/>
<dbReference type="Gene3D" id="1.10.760.10">
    <property type="entry name" value="Cytochrome c-like domain"/>
    <property type="match status" value="5"/>
</dbReference>
<keyword evidence="8" id="KW-0472">Membrane</keyword>
<dbReference type="Proteomes" id="UP000722750">
    <property type="component" value="Unassembled WGS sequence"/>
</dbReference>
<dbReference type="CDD" id="cd08168">
    <property type="entry name" value="Cytochrom_C3"/>
    <property type="match status" value="1"/>
</dbReference>
<dbReference type="Pfam" id="PF00034">
    <property type="entry name" value="Cytochrom_C"/>
    <property type="match status" value="1"/>
</dbReference>
<evidence type="ECO:0000313" key="10">
    <source>
        <dbReference type="EMBL" id="MBS1257246.1"/>
    </source>
</evidence>
<organism evidence="10 11">
    <name type="scientific">Candidatus Scalindua arabica</name>
    <dbReference type="NCBI Taxonomy" id="1127984"/>
    <lineage>
        <taxon>Bacteria</taxon>
        <taxon>Pseudomonadati</taxon>
        <taxon>Planctomycetota</taxon>
        <taxon>Candidatus Brocadiia</taxon>
        <taxon>Candidatus Brocadiales</taxon>
        <taxon>Candidatus Scalinduaceae</taxon>
        <taxon>Candidatus Scalindua</taxon>
    </lineage>
</organism>
<dbReference type="AlphaFoldDB" id="A0A941W294"/>
<dbReference type="InterPro" id="IPR051811">
    <property type="entry name" value="Cytochrome_c550/c551-like"/>
</dbReference>
<keyword evidence="8" id="KW-1133">Transmembrane helix</keyword>
<dbReference type="SUPFAM" id="SSF46626">
    <property type="entry name" value="Cytochrome c"/>
    <property type="match status" value="5"/>
</dbReference>
<sequence length="950" mass="109340">MKKEEEKSYVGWYVLLSFILAITNVWALWAEIVGKRPWKDYQTRYYELEYENAKKKYDDAVMAFKQQDEQDVYREIERKLERAKREFNKPMVQREYKKVLAELRTLDKKELAPLKFESIVTRNKMLEAEFLYGKHKKDDSKKHILELDDKSKALAEKIKRVEEKRAVLQSKLDGAKAYITKYTKELESHSSNMHLLKETMDKLGSRRPGLQVYQVHLEELNEVDRCMSCHVGINKKESISEEHPYARHPRKEVYLGKHPPERFGCAICHEGQARATTSPKKAHGEVEYWLEPMNKGKMAQASCVKCHDKGEELVGGEDIGKAVKLVDELGCYGCHPIEGFDTDKNRMIGPDLNEISSKVSPEWVVSWLQGPKGFRASTRMPDFKLSEDDAMAITSYLWQNSEGFEPGEPEEFDEETVDEGAFIFENVGCLACHSDVEEDGRIHGPNLARVGDKINYEFLVSWLLEPKKHQPRTRMPDLRLDEEDAQYVAAFLTSLKGGFIEALSSEEWLTDEETASRGKDLINRYGCFGCHNIQGMEEKTKIGVELSEIGSKHIHLFDFGLLEKKLLHGVGLESSHENIGEARRAWLRAKLTNPRQFDEGRYKRPEDKLRMPDFDLTEDEIETLLVLLTGMREGELPESYIAKLEGDKKSLVEGKGVIDKFNCMGCHQFSIDTLHMKDGVVAKGMVKLEEEENLYFQLWEDNEVLGKKAGDTVQIANENIMSISRSEGGDIGDFIIDYHVEVEGRVAEEAKVFPPPVLYGEGKKVQGPWLFDFLEEPVALRPWLDVRMPTFKMTEDEATVLARYFAALEREEYPYEYIAETKEKYLEEKEEEKPGYLSMAEHLFQSKNVNCASCHIRGDIMPEGEPADWAPDLSRARKRLKPDWIVDWLMDPQLIQPGTKMPKFFREGVFQDIFPGTPEEQAVALKDLLMNLPEEMLKQQADGSEQEEEE</sequence>
<comment type="caution">
    <text evidence="10">The sequence shown here is derived from an EMBL/GenBank/DDBJ whole genome shotgun (WGS) entry which is preliminary data.</text>
</comment>
<evidence type="ECO:0000256" key="5">
    <source>
        <dbReference type="ARBA" id="ARBA00023004"/>
    </source>
</evidence>
<feature type="transmembrane region" description="Helical" evidence="8">
    <location>
        <begin position="12"/>
        <end position="29"/>
    </location>
</feature>
<feature type="domain" description="Cytochrome c" evidence="9">
    <location>
        <begin position="415"/>
        <end position="496"/>
    </location>
</feature>
<keyword evidence="7" id="KW-0175">Coiled coil</keyword>
<dbReference type="EMBL" id="JAANXD010000017">
    <property type="protein sequence ID" value="MBS1257246.1"/>
    <property type="molecule type" value="Genomic_DNA"/>
</dbReference>
<dbReference type="GO" id="GO:0020037">
    <property type="term" value="F:heme binding"/>
    <property type="evidence" value="ECO:0007669"/>
    <property type="project" value="InterPro"/>
</dbReference>
<feature type="coiled-coil region" evidence="7">
    <location>
        <begin position="144"/>
        <end position="171"/>
    </location>
</feature>
<name>A0A941W294_9BACT</name>
<dbReference type="Pfam" id="PF13435">
    <property type="entry name" value="Cytochrome_C554"/>
    <property type="match status" value="1"/>
</dbReference>
<evidence type="ECO:0000256" key="1">
    <source>
        <dbReference type="ARBA" id="ARBA00022448"/>
    </source>
</evidence>
<evidence type="ECO:0000256" key="7">
    <source>
        <dbReference type="SAM" id="Coils"/>
    </source>
</evidence>
<dbReference type="InterPro" id="IPR036909">
    <property type="entry name" value="Cyt_c-like_dom_sf"/>
</dbReference>
<dbReference type="PANTHER" id="PTHR37823">
    <property type="entry name" value="CYTOCHROME C-553-LIKE"/>
    <property type="match status" value="1"/>
</dbReference>
<evidence type="ECO:0000256" key="8">
    <source>
        <dbReference type="SAM" id="Phobius"/>
    </source>
</evidence>
<keyword evidence="5 6" id="KW-0408">Iron</keyword>
<dbReference type="InterPro" id="IPR023155">
    <property type="entry name" value="Cyt_c-552/4"/>
</dbReference>
<feature type="domain" description="Cytochrome c" evidence="9">
    <location>
        <begin position="835"/>
        <end position="933"/>
    </location>
</feature>
<dbReference type="InterPro" id="IPR009056">
    <property type="entry name" value="Cyt_c-like_dom"/>
</dbReference>
<feature type="domain" description="Cytochrome c" evidence="9">
    <location>
        <begin position="315"/>
        <end position="401"/>
    </location>
</feature>
<dbReference type="InterPro" id="IPR036280">
    <property type="entry name" value="Multihaem_cyt_sf"/>
</dbReference>
<evidence type="ECO:0000256" key="6">
    <source>
        <dbReference type="PROSITE-ProRule" id="PRU00433"/>
    </source>
</evidence>
<keyword evidence="2 6" id="KW-0349">Heme</keyword>
<dbReference type="GO" id="GO:0046872">
    <property type="term" value="F:metal ion binding"/>
    <property type="evidence" value="ECO:0007669"/>
    <property type="project" value="UniProtKB-KW"/>
</dbReference>